<dbReference type="GeneID" id="2908891"/>
<gene>
    <name evidence="5" type="ORF">YALI1_F14403g</name>
</gene>
<dbReference type="SMART" id="SM00248">
    <property type="entry name" value="ANK"/>
    <property type="match status" value="2"/>
</dbReference>
<name>A0A1D8NMY7_YARLL</name>
<dbReference type="OMA" id="TPLHHCE"/>
<feature type="region of interest" description="Disordered" evidence="4">
    <location>
        <begin position="144"/>
        <end position="196"/>
    </location>
</feature>
<evidence type="ECO:0000256" key="3">
    <source>
        <dbReference type="PROSITE-ProRule" id="PRU00023"/>
    </source>
</evidence>
<proteinExistence type="predicted"/>
<accession>A0A1D8NMY7</accession>
<dbReference type="AlphaFoldDB" id="A0A1D8NMY7"/>
<keyword evidence="1" id="KW-0677">Repeat</keyword>
<dbReference type="PANTHER" id="PTHR24171">
    <property type="entry name" value="ANKYRIN REPEAT DOMAIN-CONTAINING PROTEIN 39-RELATED"/>
    <property type="match status" value="1"/>
</dbReference>
<reference evidence="5 6" key="1">
    <citation type="journal article" date="2016" name="PLoS ONE">
        <title>Sequence Assembly of Yarrowia lipolytica Strain W29/CLIB89 Shows Transposable Element Diversity.</title>
        <authorList>
            <person name="Magnan C."/>
            <person name="Yu J."/>
            <person name="Chang I."/>
            <person name="Jahn E."/>
            <person name="Kanomata Y."/>
            <person name="Wu J."/>
            <person name="Zeller M."/>
            <person name="Oakes M."/>
            <person name="Baldi P."/>
            <person name="Sandmeyer S."/>
        </authorList>
    </citation>
    <scope>NUCLEOTIDE SEQUENCE [LARGE SCALE GENOMIC DNA]</scope>
    <source>
        <strain evidence="6">CLIB89(W29)</strain>
    </source>
</reference>
<feature type="compositionally biased region" description="Basic and acidic residues" evidence="4">
    <location>
        <begin position="185"/>
        <end position="196"/>
    </location>
</feature>
<dbReference type="RefSeq" id="XP_505258.3">
    <property type="nucleotide sequence ID" value="XM_505258.3"/>
</dbReference>
<feature type="compositionally biased region" description="Basic and acidic residues" evidence="4">
    <location>
        <begin position="153"/>
        <end position="168"/>
    </location>
</feature>
<dbReference type="SUPFAM" id="SSF48403">
    <property type="entry name" value="Ankyrin repeat"/>
    <property type="match status" value="1"/>
</dbReference>
<dbReference type="eggNOG" id="KOG0504">
    <property type="taxonomic scope" value="Eukaryota"/>
</dbReference>
<dbReference type="Gene3D" id="1.25.40.20">
    <property type="entry name" value="Ankyrin repeat-containing domain"/>
    <property type="match status" value="1"/>
</dbReference>
<evidence type="ECO:0000256" key="2">
    <source>
        <dbReference type="ARBA" id="ARBA00023043"/>
    </source>
</evidence>
<dbReference type="InterPro" id="IPR002110">
    <property type="entry name" value="Ankyrin_rpt"/>
</dbReference>
<evidence type="ECO:0000256" key="4">
    <source>
        <dbReference type="SAM" id="MobiDB-lite"/>
    </source>
</evidence>
<dbReference type="VEuPathDB" id="FungiDB:YALI0_F10747g"/>
<evidence type="ECO:0000313" key="6">
    <source>
        <dbReference type="Proteomes" id="UP000182444"/>
    </source>
</evidence>
<dbReference type="Pfam" id="PF12796">
    <property type="entry name" value="Ank_2"/>
    <property type="match status" value="1"/>
</dbReference>
<dbReference type="VEuPathDB" id="FungiDB:YALI1_F14403g"/>
<protein>
    <submittedName>
        <fullName evidence="5">Uncharacterized protein</fullName>
    </submittedName>
</protein>
<dbReference type="PROSITE" id="PS50088">
    <property type="entry name" value="ANK_REPEAT"/>
    <property type="match status" value="1"/>
</dbReference>
<dbReference type="PROSITE" id="PS50297">
    <property type="entry name" value="ANK_REP_REGION"/>
    <property type="match status" value="1"/>
</dbReference>
<dbReference type="InterPro" id="IPR036770">
    <property type="entry name" value="Ankyrin_rpt-contain_sf"/>
</dbReference>
<keyword evidence="2 3" id="KW-0040">ANK repeat</keyword>
<dbReference type="EMBL" id="CP017558">
    <property type="protein sequence ID" value="AOW06963.1"/>
    <property type="molecule type" value="Genomic_DNA"/>
</dbReference>
<feature type="repeat" description="ANK" evidence="3">
    <location>
        <begin position="32"/>
        <end position="64"/>
    </location>
</feature>
<evidence type="ECO:0000313" key="5">
    <source>
        <dbReference type="EMBL" id="AOW06963.1"/>
    </source>
</evidence>
<dbReference type="Proteomes" id="UP000182444">
    <property type="component" value="Chromosome 1F"/>
</dbReference>
<dbReference type="KEGG" id="yli:2908891"/>
<organism evidence="5 6">
    <name type="scientific">Yarrowia lipolytica</name>
    <name type="common">Candida lipolytica</name>
    <dbReference type="NCBI Taxonomy" id="4952"/>
    <lineage>
        <taxon>Eukaryota</taxon>
        <taxon>Fungi</taxon>
        <taxon>Dikarya</taxon>
        <taxon>Ascomycota</taxon>
        <taxon>Saccharomycotina</taxon>
        <taxon>Dipodascomycetes</taxon>
        <taxon>Dipodascales</taxon>
        <taxon>Dipodascales incertae sedis</taxon>
        <taxon>Yarrowia</taxon>
    </lineage>
</organism>
<evidence type="ECO:0000256" key="1">
    <source>
        <dbReference type="ARBA" id="ARBA00022737"/>
    </source>
</evidence>
<sequence>MNIWVAASDGQLDVVKNFIENDGLSPNAKDENGYTPVHAAASYGHMDLLRYLIDKGGDINVTDEDGDTALHTVEELEVAKKLVEEFKADFKAKNSDGQTPFEKLQEEDEFPELIHYLAGLQGIVLDTPTAVSDDKEMPDVKYSFENEADTEADPEKKKQIEEIMKSDNPEAGLQEFLRNAINEQQAEHGEEKRRKE</sequence>